<dbReference type="RefSeq" id="WP_009601489.1">
    <property type="nucleotide sequence ID" value="NZ_AEIU01000074.1"/>
</dbReference>
<name>E3BKC6_9VIBR</name>
<dbReference type="PANTHER" id="PTHR43240">
    <property type="entry name" value="1,4-DIHYDROXY-2-NAPHTHOYL-COA THIOESTERASE 1"/>
    <property type="match status" value="1"/>
</dbReference>
<dbReference type="PANTHER" id="PTHR43240:SF5">
    <property type="entry name" value="1,4-DIHYDROXY-2-NAPHTHOYL-COA THIOESTERASE 1"/>
    <property type="match status" value="1"/>
</dbReference>
<gene>
    <name evidence="4" type="ORF">VIBC2010_05014</name>
</gene>
<dbReference type="GO" id="GO:0005829">
    <property type="term" value="C:cytosol"/>
    <property type="evidence" value="ECO:0007669"/>
    <property type="project" value="TreeGrafter"/>
</dbReference>
<keyword evidence="5" id="KW-1185">Reference proteome</keyword>
<feature type="domain" description="Thioesterase" evidence="3">
    <location>
        <begin position="52"/>
        <end position="128"/>
    </location>
</feature>
<evidence type="ECO:0000313" key="5">
    <source>
        <dbReference type="Proteomes" id="UP000002943"/>
    </source>
</evidence>
<dbReference type="SUPFAM" id="SSF54637">
    <property type="entry name" value="Thioesterase/thiol ester dehydrase-isomerase"/>
    <property type="match status" value="1"/>
</dbReference>
<reference evidence="4 5" key="1">
    <citation type="journal article" date="2012" name="Int. J. Syst. Evol. Microbiol.">
        <title>Vibrio caribbeanicus sp. nov., isolated from the marine sponge Scleritoderma cyanea.</title>
        <authorList>
            <person name="Hoffmann M."/>
            <person name="Monday S.R."/>
            <person name="Allard M.W."/>
            <person name="Strain E.A."/>
            <person name="Whittaker P."/>
            <person name="Naum M."/>
            <person name="McCarthy P.J."/>
            <person name="Lopez J.V."/>
            <person name="Fischer M."/>
            <person name="Brown E.W."/>
        </authorList>
    </citation>
    <scope>NUCLEOTIDE SEQUENCE [LARGE SCALE GENOMIC DNA]</scope>
    <source>
        <strain evidence="4 5">ATCC BAA-2122</strain>
    </source>
</reference>
<protein>
    <submittedName>
        <fullName evidence="4">Esterase</fullName>
    </submittedName>
</protein>
<comment type="caution">
    <text evidence="4">The sequence shown here is derived from an EMBL/GenBank/DDBJ whole genome shotgun (WGS) entry which is preliminary data.</text>
</comment>
<dbReference type="FunFam" id="3.10.129.10:FF:000002">
    <property type="entry name" value="1,4-dihydroxy-2-naphthoyl-CoA hydrolase"/>
    <property type="match status" value="1"/>
</dbReference>
<dbReference type="CDD" id="cd03443">
    <property type="entry name" value="PaaI_thioesterase"/>
    <property type="match status" value="1"/>
</dbReference>
<evidence type="ECO:0000256" key="1">
    <source>
        <dbReference type="ARBA" id="ARBA00008324"/>
    </source>
</evidence>
<dbReference type="EMBL" id="AEIU01000074">
    <property type="protein sequence ID" value="EFP96511.1"/>
    <property type="molecule type" value="Genomic_DNA"/>
</dbReference>
<evidence type="ECO:0000256" key="2">
    <source>
        <dbReference type="ARBA" id="ARBA00022801"/>
    </source>
</evidence>
<proteinExistence type="inferred from homology"/>
<dbReference type="AlphaFoldDB" id="E3BKC6"/>
<evidence type="ECO:0000259" key="3">
    <source>
        <dbReference type="Pfam" id="PF03061"/>
    </source>
</evidence>
<comment type="similarity">
    <text evidence="1">Belongs to the thioesterase PaaI family.</text>
</comment>
<dbReference type="InterPro" id="IPR029069">
    <property type="entry name" value="HotDog_dom_sf"/>
</dbReference>
<dbReference type="InterPro" id="IPR006683">
    <property type="entry name" value="Thioestr_dom"/>
</dbReference>
<dbReference type="InterPro" id="IPR003736">
    <property type="entry name" value="PAAI_dom"/>
</dbReference>
<sequence length="142" mass="15597">MSIWKKPIDLNILNNTSKNTLMEHLNIVYTDFGSDYIQAQMPVCSNTHQPLGMLHGGASVALAETLGSVAANFCVDGEGYCVGLEINANHVRSVRNGFVIGITKPIHLGVSTQVWQIDIKDERKRLVCTSRLTMAVKKNKKG</sequence>
<keyword evidence="2" id="KW-0378">Hydrolase</keyword>
<dbReference type="STRING" id="796620.VIBC2010_05014"/>
<dbReference type="Gene3D" id="3.10.129.10">
    <property type="entry name" value="Hotdog Thioesterase"/>
    <property type="match status" value="1"/>
</dbReference>
<dbReference type="Pfam" id="PF03061">
    <property type="entry name" value="4HBT"/>
    <property type="match status" value="1"/>
</dbReference>
<dbReference type="Proteomes" id="UP000002943">
    <property type="component" value="Unassembled WGS sequence"/>
</dbReference>
<evidence type="ECO:0000313" key="4">
    <source>
        <dbReference type="EMBL" id="EFP96511.1"/>
    </source>
</evidence>
<dbReference type="NCBIfam" id="TIGR00369">
    <property type="entry name" value="unchar_dom_1"/>
    <property type="match status" value="1"/>
</dbReference>
<organism evidence="4 5">
    <name type="scientific">Vibrio caribbeanicus ATCC BAA-2122</name>
    <dbReference type="NCBI Taxonomy" id="796620"/>
    <lineage>
        <taxon>Bacteria</taxon>
        <taxon>Pseudomonadati</taxon>
        <taxon>Pseudomonadota</taxon>
        <taxon>Gammaproteobacteria</taxon>
        <taxon>Vibrionales</taxon>
        <taxon>Vibrionaceae</taxon>
        <taxon>Vibrio</taxon>
    </lineage>
</organism>
<dbReference type="eggNOG" id="COG2050">
    <property type="taxonomic scope" value="Bacteria"/>
</dbReference>
<accession>E3BKC6</accession>
<dbReference type="GO" id="GO:0061522">
    <property type="term" value="F:1,4-dihydroxy-2-naphthoyl-CoA thioesterase activity"/>
    <property type="evidence" value="ECO:0007669"/>
    <property type="project" value="TreeGrafter"/>
</dbReference>
<dbReference type="OrthoDB" id="9798208at2"/>